<dbReference type="RefSeq" id="WP_013819590.1">
    <property type="nucleotide sequence ID" value="NC_015572.1"/>
</dbReference>
<organism evidence="1 2">
    <name type="scientific">Methylomonas methanica (strain DSM 25384 / MC09)</name>
    <dbReference type="NCBI Taxonomy" id="857087"/>
    <lineage>
        <taxon>Bacteria</taxon>
        <taxon>Pseudomonadati</taxon>
        <taxon>Pseudomonadota</taxon>
        <taxon>Gammaproteobacteria</taxon>
        <taxon>Methylococcales</taxon>
        <taxon>Methylococcaceae</taxon>
        <taxon>Methylomonas</taxon>
    </lineage>
</organism>
<name>G0A1X7_METMM</name>
<dbReference type="OrthoDB" id="9849288at2"/>
<dbReference type="HOGENOM" id="CLU_1576674_0_0_6"/>
<sequence>MSLTLSIEVLAEKMNIENLITREHLSKIKNYDQFFELRQLLVGLGSERLFEDLFSMALQYELDGASSIAAMLLIEFDPKALRQCGQLLLEIASSNWYLSDKFIPFYLLTQFGKWNLISEIDELLAGNSLNNDQRIRIEGIKYWAQMPAVYLSSEFSYFEWQEVIEGKNA</sequence>
<dbReference type="EMBL" id="CP002738">
    <property type="protein sequence ID" value="AEG01360.1"/>
    <property type="molecule type" value="Genomic_DNA"/>
</dbReference>
<reference key="2">
    <citation type="submission" date="2011-05" db="EMBL/GenBank/DDBJ databases">
        <title>Complete genome sequence of the aerobic marine methanotroph Methylomonas methanica MC09.</title>
        <authorList>
            <person name="Boden R."/>
            <person name="Cunliffe M."/>
            <person name="Scanlan J."/>
            <person name="Moussard H."/>
            <person name="Kits K.D."/>
            <person name="Klotz M."/>
            <person name="Jetten M."/>
            <person name="Vuilleumier S."/>
            <person name="Han J."/>
            <person name="Peters L."/>
            <person name="Mikhailova N."/>
            <person name="Teshima H."/>
            <person name="Tapia R."/>
            <person name="Kyrpides N."/>
            <person name="Ivanova N."/>
            <person name="Pagani I."/>
            <person name="Cheng J.-F."/>
            <person name="Goodwin L."/>
            <person name="Han C."/>
            <person name="Hauser L."/>
            <person name="Land M."/>
            <person name="Lapidus A."/>
            <person name="Lucas S."/>
            <person name="Pitluck S."/>
            <person name="Woyke T."/>
            <person name="Stein L.Y."/>
            <person name="Murrell C."/>
        </authorList>
    </citation>
    <scope>NUCLEOTIDE SEQUENCE</scope>
    <source>
        <strain>MC09</strain>
    </source>
</reference>
<dbReference type="KEGG" id="mmt:Metme_2981"/>
<reference evidence="2" key="3">
    <citation type="submission" date="2011-05" db="EMBL/GenBank/DDBJ databases">
        <title>Complete sequence of Methylomonas methanica MC09.</title>
        <authorList>
            <consortium name="US DOE Joint Genome Institute"/>
            <person name="Lucas S."/>
            <person name="Han J."/>
            <person name="Lapidus A."/>
            <person name="Cheng J.-F."/>
            <person name="Goodwin L."/>
            <person name="Pitluck S."/>
            <person name="Peters L."/>
            <person name="Mikhailova N."/>
            <person name="Teshima H."/>
            <person name="Han C."/>
            <person name="Tapia R."/>
            <person name="Land M."/>
            <person name="Hauser L."/>
            <person name="Kyrpides N."/>
            <person name="Ivanova N."/>
            <person name="Pagani I."/>
            <person name="Stein L."/>
            <person name="Woyke T."/>
        </authorList>
    </citation>
    <scope>NUCLEOTIDE SEQUENCE [LARGE SCALE GENOMIC DNA]</scope>
    <source>
        <strain evidence="2">MC09</strain>
    </source>
</reference>
<keyword evidence="2" id="KW-1185">Reference proteome</keyword>
<dbReference type="Proteomes" id="UP000008888">
    <property type="component" value="Chromosome"/>
</dbReference>
<dbReference type="STRING" id="857087.Metme_2981"/>
<gene>
    <name evidence="1" type="ordered locus">Metme_2981</name>
</gene>
<accession>G0A1X7</accession>
<reference evidence="1 2" key="1">
    <citation type="journal article" date="2011" name="J. Bacteriol.">
        <title>Complete Genome Sequence of the Aerobic Marine Methanotroph Methylomonas methanica MC09.</title>
        <authorList>
            <person name="Boden R."/>
            <person name="Cunliffe M."/>
            <person name="Scanlan J."/>
            <person name="Moussard H."/>
            <person name="Kits K.D."/>
            <person name="Klotz M.G."/>
            <person name="Jetten M.S."/>
            <person name="Vuilleumier S."/>
            <person name="Han J."/>
            <person name="Peters L."/>
            <person name="Mikhailova N."/>
            <person name="Teshima H."/>
            <person name="Tapia R."/>
            <person name="Kyrpides N."/>
            <person name="Ivanova N."/>
            <person name="Pagani I."/>
            <person name="Cheng J.F."/>
            <person name="Goodwin L."/>
            <person name="Han C."/>
            <person name="Hauser L."/>
            <person name="Land M.L."/>
            <person name="Lapidus A."/>
            <person name="Lucas S."/>
            <person name="Pitluck S."/>
            <person name="Woyke T."/>
            <person name="Stein L."/>
            <person name="Murrell J.C."/>
        </authorList>
    </citation>
    <scope>NUCLEOTIDE SEQUENCE [LARGE SCALE GENOMIC DNA]</scope>
    <source>
        <strain evidence="1 2">MC09</strain>
    </source>
</reference>
<evidence type="ECO:0000313" key="1">
    <source>
        <dbReference type="EMBL" id="AEG01360.1"/>
    </source>
</evidence>
<proteinExistence type="predicted"/>
<evidence type="ECO:0000313" key="2">
    <source>
        <dbReference type="Proteomes" id="UP000008888"/>
    </source>
</evidence>
<protein>
    <submittedName>
        <fullName evidence="1">Uncharacterized protein</fullName>
    </submittedName>
</protein>
<dbReference type="AlphaFoldDB" id="G0A1X7"/>